<keyword evidence="3" id="KW-1185">Reference proteome</keyword>
<evidence type="ECO:0000313" key="3">
    <source>
        <dbReference type="Proteomes" id="UP000183471"/>
    </source>
</evidence>
<dbReference type="PROSITE" id="PS50075">
    <property type="entry name" value="CARRIER"/>
    <property type="match status" value="1"/>
</dbReference>
<comment type="caution">
    <text evidence="2">The sequence shown here is derived from an EMBL/GenBank/DDBJ whole genome shotgun (WGS) entry which is preliminary data.</text>
</comment>
<dbReference type="Proteomes" id="UP000183471">
    <property type="component" value="Unassembled WGS sequence"/>
</dbReference>
<reference evidence="2 3" key="1">
    <citation type="submission" date="2016-10" db="EMBL/GenBank/DDBJ databases">
        <authorList>
            <person name="Varghese N."/>
            <person name="Submissions S."/>
        </authorList>
    </citation>
    <scope>NUCLEOTIDE SEQUENCE [LARGE SCALE GENOMIC DNA]</scope>
    <source>
        <strain evidence="2 3">Nl1</strain>
    </source>
</reference>
<accession>A0ABY0T623</accession>
<dbReference type="InterPro" id="IPR009081">
    <property type="entry name" value="PP-bd_ACP"/>
</dbReference>
<dbReference type="SUPFAM" id="SSF47336">
    <property type="entry name" value="ACP-like"/>
    <property type="match status" value="1"/>
</dbReference>
<proteinExistence type="predicted"/>
<dbReference type="EMBL" id="FNKY01000001">
    <property type="protein sequence ID" value="SDQ30137.1"/>
    <property type="molecule type" value="Genomic_DNA"/>
</dbReference>
<dbReference type="InterPro" id="IPR036736">
    <property type="entry name" value="ACP-like_sf"/>
</dbReference>
<protein>
    <submittedName>
        <fullName evidence="2">Acyl carrier protein</fullName>
    </submittedName>
</protein>
<evidence type="ECO:0000259" key="1">
    <source>
        <dbReference type="PROSITE" id="PS50075"/>
    </source>
</evidence>
<feature type="domain" description="Carrier" evidence="1">
    <location>
        <begin position="1"/>
        <end position="82"/>
    </location>
</feature>
<evidence type="ECO:0000313" key="2">
    <source>
        <dbReference type="EMBL" id="SDQ30137.1"/>
    </source>
</evidence>
<organism evidence="2 3">
    <name type="scientific">Nitrosospira multiformis</name>
    <dbReference type="NCBI Taxonomy" id="1231"/>
    <lineage>
        <taxon>Bacteria</taxon>
        <taxon>Pseudomonadati</taxon>
        <taxon>Pseudomonadota</taxon>
        <taxon>Betaproteobacteria</taxon>
        <taxon>Nitrosomonadales</taxon>
        <taxon>Nitrosomonadaceae</taxon>
        <taxon>Nitrosospira</taxon>
    </lineage>
</organism>
<dbReference type="RefSeq" id="WP_074630450.1">
    <property type="nucleotide sequence ID" value="NZ_FNKY01000001.1"/>
</dbReference>
<sequence>MTQDIQSAVKEFILKEFLPGEDPNELTDTTPLITGGVLDSIATIKLVLFIEEQFGIKVEAHETDPEYLDTIASITQLILSKQS</sequence>
<gene>
    <name evidence="2" type="ORF">SAMN05216402_0267</name>
</gene>
<dbReference type="Gene3D" id="1.10.1200.10">
    <property type="entry name" value="ACP-like"/>
    <property type="match status" value="1"/>
</dbReference>
<name>A0ABY0T623_9PROT</name>